<keyword evidence="3" id="KW-0732">Signal</keyword>
<dbReference type="InterPro" id="IPR010618">
    <property type="entry name" value="RPF"/>
</dbReference>
<protein>
    <submittedName>
        <fullName evidence="5">Transglycosylase-like protein with SLT domain</fullName>
    </submittedName>
</protein>
<dbReference type="GO" id="GO:0016787">
    <property type="term" value="F:hydrolase activity"/>
    <property type="evidence" value="ECO:0007669"/>
    <property type="project" value="UniProtKB-KW"/>
</dbReference>
<feature type="chain" id="PRO_5014723426" evidence="3">
    <location>
        <begin position="27"/>
        <end position="118"/>
    </location>
</feature>
<keyword evidence="2" id="KW-0378">Hydrolase</keyword>
<gene>
    <name evidence="5" type="ORF">A8926_1805</name>
</gene>
<evidence type="ECO:0000259" key="4">
    <source>
        <dbReference type="Pfam" id="PF06737"/>
    </source>
</evidence>
<evidence type="ECO:0000256" key="3">
    <source>
        <dbReference type="SAM" id="SignalP"/>
    </source>
</evidence>
<comment type="similarity">
    <text evidence="1">Belongs to the transglycosylase family. Rpf subfamily.</text>
</comment>
<dbReference type="CDD" id="cd13925">
    <property type="entry name" value="RPF"/>
    <property type="match status" value="1"/>
</dbReference>
<comment type="caution">
    <text evidence="5">The sequence shown here is derived from an EMBL/GenBank/DDBJ whole genome shotgun (WGS) entry which is preliminary data.</text>
</comment>
<keyword evidence="6" id="KW-1185">Reference proteome</keyword>
<dbReference type="STRING" id="994479.GCA_000194155_08081"/>
<sequence length="118" mass="12621">MKFGLFTKATVVASIVVCGGAPVVMASPSAPPAARAGVWDRLARCESGGNWAANTGNGYYGGLQFNRRTWAAHGGEKYNRYPHRASREQQIVVAEALRSARGGFGAWPACARKLGLRR</sequence>
<dbReference type="Gene3D" id="1.10.530.10">
    <property type="match status" value="1"/>
</dbReference>
<feature type="domain" description="Resuscitation-promoting factor core lysozyme-like" evidence="4">
    <location>
        <begin position="34"/>
        <end position="110"/>
    </location>
</feature>
<organism evidence="5 6">
    <name type="scientific">Saccharopolyspora spinosa</name>
    <dbReference type="NCBI Taxonomy" id="60894"/>
    <lineage>
        <taxon>Bacteria</taxon>
        <taxon>Bacillati</taxon>
        <taxon>Actinomycetota</taxon>
        <taxon>Actinomycetes</taxon>
        <taxon>Pseudonocardiales</taxon>
        <taxon>Pseudonocardiaceae</taxon>
        <taxon>Saccharopolyspora</taxon>
    </lineage>
</organism>
<evidence type="ECO:0000313" key="5">
    <source>
        <dbReference type="EMBL" id="PKW14205.1"/>
    </source>
</evidence>
<accession>A0A2N3XU72</accession>
<evidence type="ECO:0000256" key="2">
    <source>
        <dbReference type="ARBA" id="ARBA00022801"/>
    </source>
</evidence>
<name>A0A2N3XU72_SACSN</name>
<feature type="signal peptide" evidence="3">
    <location>
        <begin position="1"/>
        <end position="26"/>
    </location>
</feature>
<dbReference type="Pfam" id="PF06737">
    <property type="entry name" value="Transglycosylas"/>
    <property type="match status" value="1"/>
</dbReference>
<proteinExistence type="inferred from homology"/>
<evidence type="ECO:0000256" key="1">
    <source>
        <dbReference type="ARBA" id="ARBA00010830"/>
    </source>
</evidence>
<dbReference type="EMBL" id="PJNB01000001">
    <property type="protein sequence ID" value="PKW14205.1"/>
    <property type="molecule type" value="Genomic_DNA"/>
</dbReference>
<dbReference type="InterPro" id="IPR023346">
    <property type="entry name" value="Lysozyme-like_dom_sf"/>
</dbReference>
<dbReference type="OrthoDB" id="1404170at2"/>
<evidence type="ECO:0000313" key="6">
    <source>
        <dbReference type="Proteomes" id="UP000233786"/>
    </source>
</evidence>
<dbReference type="AlphaFoldDB" id="A0A2N3XU72"/>
<dbReference type="Proteomes" id="UP000233786">
    <property type="component" value="Unassembled WGS sequence"/>
</dbReference>
<reference evidence="5" key="1">
    <citation type="submission" date="2017-12" db="EMBL/GenBank/DDBJ databases">
        <title>Sequencing the genomes of 1000 Actinobacteria strains.</title>
        <authorList>
            <person name="Klenk H.-P."/>
        </authorList>
    </citation>
    <scope>NUCLEOTIDE SEQUENCE [LARGE SCALE GENOMIC DNA]</scope>
    <source>
        <strain evidence="5">DSM 44228</strain>
    </source>
</reference>
<dbReference type="SUPFAM" id="SSF53955">
    <property type="entry name" value="Lysozyme-like"/>
    <property type="match status" value="1"/>
</dbReference>